<reference evidence="2 3" key="1">
    <citation type="journal article" date="2011" name="Biochem. Biophys. Res. Commun.">
        <title>Increased number of Arginine-based salt bridges contributes to the thermotolerance of thermotolerant acetic acid bacteria, Acetobacter tropicalis SKU1100.</title>
        <authorList>
            <person name="Matsutani M."/>
            <person name="Hirakawa H."/>
            <person name="Nishikura M."/>
            <person name="Soemphol W."/>
            <person name="Ali I.A.I."/>
            <person name="Yakushi T."/>
            <person name="Matsushita K."/>
        </authorList>
    </citation>
    <scope>NUCLEOTIDE SEQUENCE [LARGE SCALE GENOMIC DNA]</scope>
    <source>
        <strain evidence="2 3">NBRC 101654</strain>
    </source>
</reference>
<comment type="caution">
    <text evidence="2">The sequence shown here is derived from an EMBL/GenBank/DDBJ whole genome shotgun (WGS) entry which is preliminary data.</text>
</comment>
<dbReference type="Gene3D" id="3.40.50.720">
    <property type="entry name" value="NAD(P)-binding Rossmann-like Domain"/>
    <property type="match status" value="1"/>
</dbReference>
<proteinExistence type="predicted"/>
<gene>
    <name evidence="2" type="ORF">ATPR_0207</name>
</gene>
<dbReference type="Proteomes" id="UP000004319">
    <property type="component" value="Unassembled WGS sequence"/>
</dbReference>
<dbReference type="InterPro" id="IPR036291">
    <property type="entry name" value="NAD(P)-bd_dom_sf"/>
</dbReference>
<protein>
    <recommendedName>
        <fullName evidence="1">PRISE-like Rossmann-fold domain-containing protein</fullName>
    </recommendedName>
</protein>
<dbReference type="AlphaFoldDB" id="F7VA08"/>
<feature type="domain" description="PRISE-like Rossmann-fold" evidence="1">
    <location>
        <begin position="73"/>
        <end position="361"/>
    </location>
</feature>
<name>F7VA08_9PROT</name>
<sequence length="361" mass="39353">MACHGREDLIYGDVMSAQHVLIAGAQGVVGLAALDAFQNAGWTISTLSRAPKGPGSGTHISADLLDTESLTSQGNALKGVTHLFYAALKPNPDPGIEADENAAMLENLVSALRKSGASLQRLIFIQGGKVYGAHLGVYKTPAREDDSRHFPPNLYFRHEDFARSQEREGLKWTALRPDIVIGHSLGSSMNLGNLIGLYGALCRETKTAMQFPGPEAAYRNVLVNIVSTEVLGEAALWAAEKDVDGAFNITNGDVFRWCHVWPRLAEWFGLDVGEPQPISLAQRVHALKPVWAQLATREGLAETDTDRLALGGFGDFIFHVEKDAIFDVTKARQAGFPGMMRRSDDVLLAHLNRMRECKLIP</sequence>
<evidence type="ECO:0000259" key="1">
    <source>
        <dbReference type="Pfam" id="PF22917"/>
    </source>
</evidence>
<dbReference type="CDD" id="cd08948">
    <property type="entry name" value="5beta-POR_like_SDR_a"/>
    <property type="match status" value="1"/>
</dbReference>
<dbReference type="InterPro" id="IPR055222">
    <property type="entry name" value="PRISE-like_Rossmann-fold"/>
</dbReference>
<dbReference type="Pfam" id="PF22917">
    <property type="entry name" value="PRISE"/>
    <property type="match status" value="1"/>
</dbReference>
<organism evidence="2 3">
    <name type="scientific">Acetobacter tropicalis NBRC 101654</name>
    <dbReference type="NCBI Taxonomy" id="749388"/>
    <lineage>
        <taxon>Bacteria</taxon>
        <taxon>Pseudomonadati</taxon>
        <taxon>Pseudomonadota</taxon>
        <taxon>Alphaproteobacteria</taxon>
        <taxon>Acetobacterales</taxon>
        <taxon>Acetobacteraceae</taxon>
        <taxon>Acetobacter</taxon>
    </lineage>
</organism>
<dbReference type="PANTHER" id="PTHR32487">
    <property type="entry name" value="3-OXO-DELTA(4,5)-STEROID 5-BETA-REDUCTASE"/>
    <property type="match status" value="1"/>
</dbReference>
<dbReference type="PANTHER" id="PTHR32487:SF0">
    <property type="entry name" value="3-OXO-DELTA(4,5)-STEROID 5-BETA-REDUCTASE"/>
    <property type="match status" value="1"/>
</dbReference>
<evidence type="ECO:0000313" key="2">
    <source>
        <dbReference type="EMBL" id="GAA07203.1"/>
    </source>
</evidence>
<evidence type="ECO:0000313" key="3">
    <source>
        <dbReference type="Proteomes" id="UP000004319"/>
    </source>
</evidence>
<dbReference type="EMBL" id="BABS01000003">
    <property type="protein sequence ID" value="GAA07203.1"/>
    <property type="molecule type" value="Genomic_DNA"/>
</dbReference>
<dbReference type="SUPFAM" id="SSF51735">
    <property type="entry name" value="NAD(P)-binding Rossmann-fold domains"/>
    <property type="match status" value="1"/>
</dbReference>
<accession>F7VA08</accession>